<reference evidence="3" key="1">
    <citation type="submission" date="2022-07" db="EMBL/GenBank/DDBJ databases">
        <title>Phylogenomic reconstructions and comparative analyses of Kickxellomycotina fungi.</title>
        <authorList>
            <person name="Reynolds N.K."/>
            <person name="Stajich J.E."/>
            <person name="Barry K."/>
            <person name="Grigoriev I.V."/>
            <person name="Crous P."/>
            <person name="Smith M.E."/>
        </authorList>
    </citation>
    <scope>NUCLEOTIDE SEQUENCE</scope>
    <source>
        <strain evidence="3">RSA 567</strain>
    </source>
</reference>
<organism evidence="3 4">
    <name type="scientific">Dimargaris verticillata</name>
    <dbReference type="NCBI Taxonomy" id="2761393"/>
    <lineage>
        <taxon>Eukaryota</taxon>
        <taxon>Fungi</taxon>
        <taxon>Fungi incertae sedis</taxon>
        <taxon>Zoopagomycota</taxon>
        <taxon>Kickxellomycotina</taxon>
        <taxon>Dimargaritomycetes</taxon>
        <taxon>Dimargaritales</taxon>
        <taxon>Dimargaritaceae</taxon>
        <taxon>Dimargaris</taxon>
    </lineage>
</organism>
<dbReference type="SMART" id="SM00239">
    <property type="entry name" value="C2"/>
    <property type="match status" value="1"/>
</dbReference>
<evidence type="ECO:0000256" key="1">
    <source>
        <dbReference type="SAM" id="MobiDB-lite"/>
    </source>
</evidence>
<feature type="region of interest" description="Disordered" evidence="1">
    <location>
        <begin position="338"/>
        <end position="403"/>
    </location>
</feature>
<protein>
    <recommendedName>
        <fullName evidence="2">C2 domain-containing protein</fullName>
    </recommendedName>
</protein>
<dbReference type="Proteomes" id="UP001151582">
    <property type="component" value="Unassembled WGS sequence"/>
</dbReference>
<evidence type="ECO:0000259" key="2">
    <source>
        <dbReference type="PROSITE" id="PS50004"/>
    </source>
</evidence>
<dbReference type="InterPro" id="IPR035892">
    <property type="entry name" value="C2_domain_sf"/>
</dbReference>
<feature type="compositionally biased region" description="Low complexity" evidence="1">
    <location>
        <begin position="341"/>
        <end position="352"/>
    </location>
</feature>
<proteinExistence type="predicted"/>
<dbReference type="PANTHER" id="PTHR47052:SF3">
    <property type="entry name" value="INGRESSION PROTEIN 1"/>
    <property type="match status" value="1"/>
</dbReference>
<feature type="domain" description="C2" evidence="2">
    <location>
        <begin position="1"/>
        <end position="104"/>
    </location>
</feature>
<keyword evidence="4" id="KW-1185">Reference proteome</keyword>
<comment type="caution">
    <text evidence="3">The sequence shown here is derived from an EMBL/GenBank/DDBJ whole genome shotgun (WGS) entry which is preliminary data.</text>
</comment>
<dbReference type="PANTHER" id="PTHR47052">
    <property type="entry name" value="CONSERVED SERINE PROLINE-RICH PROTEIN (AFU_ORTHOLOGUE AFUA_2G01790)"/>
    <property type="match status" value="1"/>
</dbReference>
<evidence type="ECO:0000313" key="4">
    <source>
        <dbReference type="Proteomes" id="UP001151582"/>
    </source>
</evidence>
<name>A0A9W8B9G8_9FUNG</name>
<dbReference type="Pfam" id="PF00168">
    <property type="entry name" value="C2"/>
    <property type="match status" value="1"/>
</dbReference>
<feature type="compositionally biased region" description="Pro residues" evidence="1">
    <location>
        <begin position="373"/>
        <end position="382"/>
    </location>
</feature>
<accession>A0A9W8B9G8</accession>
<feature type="region of interest" description="Disordered" evidence="1">
    <location>
        <begin position="158"/>
        <end position="304"/>
    </location>
</feature>
<dbReference type="PRINTS" id="PR01217">
    <property type="entry name" value="PRICHEXTENSN"/>
</dbReference>
<gene>
    <name evidence="3" type="ORF">H4R34_002442</name>
</gene>
<dbReference type="AlphaFoldDB" id="A0A9W8B9G8"/>
<dbReference type="Gene3D" id="2.60.40.150">
    <property type="entry name" value="C2 domain"/>
    <property type="match status" value="1"/>
</dbReference>
<dbReference type="EMBL" id="JANBQB010000166">
    <property type="protein sequence ID" value="KAJ1980481.1"/>
    <property type="molecule type" value="Genomic_DNA"/>
</dbReference>
<dbReference type="InterPro" id="IPR000008">
    <property type="entry name" value="C2_dom"/>
</dbReference>
<dbReference type="PROSITE" id="PS50004">
    <property type="entry name" value="C2"/>
    <property type="match status" value="1"/>
</dbReference>
<dbReference type="SUPFAM" id="SSF49562">
    <property type="entry name" value="C2 domain (Calcium/lipid-binding domain, CaLB)"/>
    <property type="match status" value="1"/>
</dbReference>
<dbReference type="InterPro" id="IPR052981">
    <property type="entry name" value="Ingression_C2_domain"/>
</dbReference>
<feature type="compositionally biased region" description="Low complexity" evidence="1">
    <location>
        <begin position="209"/>
        <end position="223"/>
    </location>
</feature>
<evidence type="ECO:0000313" key="3">
    <source>
        <dbReference type="EMBL" id="KAJ1980481.1"/>
    </source>
</evidence>
<sequence length="403" mass="42155">MSRERGQLQVYVAEGRGLPNKDLFGKSDPYLEFHLGNAAKRTRVDKKGGSAPKWKEDLYFDVPPGTQTITMRCKDRDLSSVEDIGACTIDLKRVFEEEEVHAWFKLQRKNKSAGEVYLEFTFTPVSGRKKPSLHHKLHTSMASMATLNNVAYTGYSTPGTIQHSPVPPPPNAPAPFTANAPKPTMTPHSGAPGNASMASLYPPPAVTTASPNNGNPGNASNASLPPGGGYPGNASYTSLPTNNHNGGGYPPYNASHASLPPNNGYPGNVSHASLPPAADISAPMSPPGGYPPIHSHSSGPYPPTNMPYPPSPMHSAPYPPITNASFVGGFAPPPMSPPSFPSAMPSAGPSSGTTAAPPGMVSVHPPGYDTTPMPQPSAPPLGMPSEFNGGSPPSMGFVFPPPQ</sequence>
<feature type="compositionally biased region" description="Low complexity" evidence="1">
    <location>
        <begin position="174"/>
        <end position="183"/>
    </location>
</feature>
<dbReference type="OrthoDB" id="270970at2759"/>